<dbReference type="Gene3D" id="1.25.70.10">
    <property type="entry name" value="Transcription termination factor 3, mitochondrial"/>
    <property type="match status" value="1"/>
</dbReference>
<protein>
    <submittedName>
        <fullName evidence="1">Uncharacterized protein</fullName>
    </submittedName>
</protein>
<dbReference type="Proteomes" id="UP000238479">
    <property type="component" value="Chromosome 1"/>
</dbReference>
<reference evidence="1 2" key="1">
    <citation type="journal article" date="2018" name="Nat. Genet.">
        <title>The Rosa genome provides new insights in the design of modern roses.</title>
        <authorList>
            <person name="Bendahmane M."/>
        </authorList>
    </citation>
    <scope>NUCLEOTIDE SEQUENCE [LARGE SCALE GENOMIC DNA]</scope>
    <source>
        <strain evidence="2">cv. Old Blush</strain>
    </source>
</reference>
<dbReference type="EMBL" id="PDCK01000039">
    <property type="protein sequence ID" value="PRQ55521.1"/>
    <property type="molecule type" value="Genomic_DNA"/>
</dbReference>
<accession>A0A2P6SA25</accession>
<proteinExistence type="predicted"/>
<keyword evidence="2" id="KW-1185">Reference proteome</keyword>
<evidence type="ECO:0000313" key="1">
    <source>
        <dbReference type="EMBL" id="PRQ55521.1"/>
    </source>
</evidence>
<gene>
    <name evidence="1" type="ORF">RchiOBHm_Chr1g0325491</name>
</gene>
<dbReference type="Gramene" id="PRQ55521">
    <property type="protein sequence ID" value="PRQ55521"/>
    <property type="gene ID" value="RchiOBHm_Chr1g0325491"/>
</dbReference>
<comment type="caution">
    <text evidence="1">The sequence shown here is derived from an EMBL/GenBank/DDBJ whole genome shotgun (WGS) entry which is preliminary data.</text>
</comment>
<organism evidence="1 2">
    <name type="scientific">Rosa chinensis</name>
    <name type="common">China rose</name>
    <dbReference type="NCBI Taxonomy" id="74649"/>
    <lineage>
        <taxon>Eukaryota</taxon>
        <taxon>Viridiplantae</taxon>
        <taxon>Streptophyta</taxon>
        <taxon>Embryophyta</taxon>
        <taxon>Tracheophyta</taxon>
        <taxon>Spermatophyta</taxon>
        <taxon>Magnoliopsida</taxon>
        <taxon>eudicotyledons</taxon>
        <taxon>Gunneridae</taxon>
        <taxon>Pentapetalae</taxon>
        <taxon>rosids</taxon>
        <taxon>fabids</taxon>
        <taxon>Rosales</taxon>
        <taxon>Rosaceae</taxon>
        <taxon>Rosoideae</taxon>
        <taxon>Rosoideae incertae sedis</taxon>
        <taxon>Rosa</taxon>
    </lineage>
</organism>
<name>A0A2P6SA25_ROSCH</name>
<evidence type="ECO:0000313" key="2">
    <source>
        <dbReference type="Proteomes" id="UP000238479"/>
    </source>
</evidence>
<dbReference type="AlphaFoldDB" id="A0A2P6SA25"/>
<sequence length="79" mass="9135">MLPHKSVVAVLRRNSRIFMANHCTSVLPNIRLLREVGVPQSCISMLFRHFTRLVILKHESFSQLVGEVKEMGFNMKKLN</sequence>
<dbReference type="InterPro" id="IPR038538">
    <property type="entry name" value="MTERF_sf"/>
</dbReference>